<protein>
    <recommendedName>
        <fullName evidence="2">DUF397 domain-containing protein</fullName>
    </recommendedName>
</protein>
<dbReference type="InterPro" id="IPR007278">
    <property type="entry name" value="DUF397"/>
</dbReference>
<accession>A0ABP8CSF7</accession>
<organism evidence="3 4">
    <name type="scientific">Actinomadura meridiana</name>
    <dbReference type="NCBI Taxonomy" id="559626"/>
    <lineage>
        <taxon>Bacteria</taxon>
        <taxon>Bacillati</taxon>
        <taxon>Actinomycetota</taxon>
        <taxon>Actinomycetes</taxon>
        <taxon>Streptosporangiales</taxon>
        <taxon>Thermomonosporaceae</taxon>
        <taxon>Actinomadura</taxon>
    </lineage>
</organism>
<reference evidence="4" key="1">
    <citation type="journal article" date="2019" name="Int. J. Syst. Evol. Microbiol.">
        <title>The Global Catalogue of Microorganisms (GCM) 10K type strain sequencing project: providing services to taxonomists for standard genome sequencing and annotation.</title>
        <authorList>
            <consortium name="The Broad Institute Genomics Platform"/>
            <consortium name="The Broad Institute Genome Sequencing Center for Infectious Disease"/>
            <person name="Wu L."/>
            <person name="Ma J."/>
        </authorList>
    </citation>
    <scope>NUCLEOTIDE SEQUENCE [LARGE SCALE GENOMIC DNA]</scope>
    <source>
        <strain evidence="4">JCM 17440</strain>
    </source>
</reference>
<sequence>MKQHHIDWRKSSYSAPSGDCVEIAKSSRNTIGIRDSKAGDRSPIIELHNANGQDS</sequence>
<evidence type="ECO:0000259" key="2">
    <source>
        <dbReference type="Pfam" id="PF04149"/>
    </source>
</evidence>
<feature type="domain" description="DUF397" evidence="2">
    <location>
        <begin position="7"/>
        <end position="44"/>
    </location>
</feature>
<keyword evidence="4" id="KW-1185">Reference proteome</keyword>
<dbReference type="RefSeq" id="WP_425549029.1">
    <property type="nucleotide sequence ID" value="NZ_BAABAS010000035.1"/>
</dbReference>
<evidence type="ECO:0000256" key="1">
    <source>
        <dbReference type="SAM" id="MobiDB-lite"/>
    </source>
</evidence>
<dbReference type="EMBL" id="BAABAS010000035">
    <property type="protein sequence ID" value="GAA4242862.1"/>
    <property type="molecule type" value="Genomic_DNA"/>
</dbReference>
<comment type="caution">
    <text evidence="3">The sequence shown here is derived from an EMBL/GenBank/DDBJ whole genome shotgun (WGS) entry which is preliminary data.</text>
</comment>
<evidence type="ECO:0000313" key="3">
    <source>
        <dbReference type="EMBL" id="GAA4242862.1"/>
    </source>
</evidence>
<dbReference type="Pfam" id="PF04149">
    <property type="entry name" value="DUF397"/>
    <property type="match status" value="1"/>
</dbReference>
<dbReference type="Proteomes" id="UP001501710">
    <property type="component" value="Unassembled WGS sequence"/>
</dbReference>
<gene>
    <name evidence="3" type="ORF">GCM10022254_77520</name>
</gene>
<feature type="region of interest" description="Disordered" evidence="1">
    <location>
        <begin position="33"/>
        <end position="55"/>
    </location>
</feature>
<evidence type="ECO:0000313" key="4">
    <source>
        <dbReference type="Proteomes" id="UP001501710"/>
    </source>
</evidence>
<name>A0ABP8CSF7_9ACTN</name>
<proteinExistence type="predicted"/>